<dbReference type="InterPro" id="IPR003441">
    <property type="entry name" value="NAC-dom"/>
</dbReference>
<dbReference type="GO" id="GO:0048731">
    <property type="term" value="P:system development"/>
    <property type="evidence" value="ECO:0007669"/>
    <property type="project" value="TreeGrafter"/>
</dbReference>
<dbReference type="GO" id="GO:0003677">
    <property type="term" value="F:DNA binding"/>
    <property type="evidence" value="ECO:0007669"/>
    <property type="project" value="InterPro"/>
</dbReference>
<gene>
    <name evidence="2" type="ORF">I3842_04G081100</name>
</gene>
<sequence length="191" mass="22076">MGDDMISINQLPPGFRFCPTDEELVLHFLFQKASLLLIPCHPSIIPDLDLCLQYDPWDFNGKTFSSGGIFYFFSRVTENRVTKNGYWKDLDVDEIVLTSGGKKVGIKRYFVFCVGHAPAGFETSWRMQEYHLYNYGDCGKWVLCRVHEREQGNFGDHNYMSDNEDNRTELSSPDEICLAIMDDDLDERNFA</sequence>
<dbReference type="Pfam" id="PF02365">
    <property type="entry name" value="NAM"/>
    <property type="match status" value="1"/>
</dbReference>
<dbReference type="PANTHER" id="PTHR31719:SF85">
    <property type="entry name" value="NAC DOMAIN-CONTAINING PROTEIN"/>
    <property type="match status" value="1"/>
</dbReference>
<dbReference type="PANTHER" id="PTHR31719">
    <property type="entry name" value="NAC TRANSCRIPTION FACTOR 56"/>
    <property type="match status" value="1"/>
</dbReference>
<name>A0A922FBV4_CARIL</name>
<feature type="domain" description="NAC" evidence="1">
    <location>
        <begin position="11"/>
        <end position="149"/>
    </location>
</feature>
<dbReference type="Proteomes" id="UP000811246">
    <property type="component" value="Chromosome 4"/>
</dbReference>
<organism evidence="2 3">
    <name type="scientific">Carya illinoinensis</name>
    <name type="common">Pecan</name>
    <dbReference type="NCBI Taxonomy" id="32201"/>
    <lineage>
        <taxon>Eukaryota</taxon>
        <taxon>Viridiplantae</taxon>
        <taxon>Streptophyta</taxon>
        <taxon>Embryophyta</taxon>
        <taxon>Tracheophyta</taxon>
        <taxon>Spermatophyta</taxon>
        <taxon>Magnoliopsida</taxon>
        <taxon>eudicotyledons</taxon>
        <taxon>Gunneridae</taxon>
        <taxon>Pentapetalae</taxon>
        <taxon>rosids</taxon>
        <taxon>fabids</taxon>
        <taxon>Fagales</taxon>
        <taxon>Juglandaceae</taxon>
        <taxon>Carya</taxon>
    </lineage>
</organism>
<dbReference type="AlphaFoldDB" id="A0A922FBV4"/>
<accession>A0A922FBV4</accession>
<dbReference type="GO" id="GO:0006355">
    <property type="term" value="P:regulation of DNA-templated transcription"/>
    <property type="evidence" value="ECO:0007669"/>
    <property type="project" value="InterPro"/>
</dbReference>
<protein>
    <recommendedName>
        <fullName evidence="1">NAC domain-containing protein</fullName>
    </recommendedName>
</protein>
<evidence type="ECO:0000259" key="1">
    <source>
        <dbReference type="PROSITE" id="PS51005"/>
    </source>
</evidence>
<dbReference type="PROSITE" id="PS51005">
    <property type="entry name" value="NAC"/>
    <property type="match status" value="1"/>
</dbReference>
<reference evidence="2" key="1">
    <citation type="submission" date="2021-01" db="EMBL/GenBank/DDBJ databases">
        <authorList>
            <person name="Lovell J.T."/>
            <person name="Bentley N."/>
            <person name="Bhattarai G."/>
            <person name="Jenkins J.W."/>
            <person name="Sreedasyam A."/>
            <person name="Alarcon Y."/>
            <person name="Bock C."/>
            <person name="Boston L."/>
            <person name="Carlson J."/>
            <person name="Cervantes K."/>
            <person name="Clermont K."/>
            <person name="Krom N."/>
            <person name="Kubenka K."/>
            <person name="Mamidi S."/>
            <person name="Mattison C."/>
            <person name="Monteros M."/>
            <person name="Pisani C."/>
            <person name="Plott C."/>
            <person name="Rajasekar S."/>
            <person name="Rhein H.S."/>
            <person name="Rohla C."/>
            <person name="Song M."/>
            <person name="Hilaire R.S."/>
            <person name="Shu S."/>
            <person name="Wells L."/>
            <person name="Wang X."/>
            <person name="Webber J."/>
            <person name="Heerema R.J."/>
            <person name="Klein P."/>
            <person name="Conner P."/>
            <person name="Grauke L."/>
            <person name="Grimwood J."/>
            <person name="Schmutz J."/>
            <person name="Randall J.J."/>
        </authorList>
    </citation>
    <scope>NUCLEOTIDE SEQUENCE</scope>
    <source>
        <tissue evidence="2">Leaf</tissue>
    </source>
</reference>
<dbReference type="EMBL" id="CM031828">
    <property type="protein sequence ID" value="KAG6717107.1"/>
    <property type="molecule type" value="Genomic_DNA"/>
</dbReference>
<evidence type="ECO:0000313" key="3">
    <source>
        <dbReference type="Proteomes" id="UP000811246"/>
    </source>
</evidence>
<evidence type="ECO:0000313" key="2">
    <source>
        <dbReference type="EMBL" id="KAG6717107.1"/>
    </source>
</evidence>
<comment type="caution">
    <text evidence="2">The sequence shown here is derived from an EMBL/GenBank/DDBJ whole genome shotgun (WGS) entry which is preliminary data.</text>
</comment>
<proteinExistence type="predicted"/>